<name>A0ABD3FWA5_9STRA</name>
<keyword evidence="1" id="KW-0175">Coiled coil</keyword>
<accession>A0ABD3FWA5</accession>
<organism evidence="3 4">
    <name type="scientific">Phytophthora oleae</name>
    <dbReference type="NCBI Taxonomy" id="2107226"/>
    <lineage>
        <taxon>Eukaryota</taxon>
        <taxon>Sar</taxon>
        <taxon>Stramenopiles</taxon>
        <taxon>Oomycota</taxon>
        <taxon>Peronosporomycetes</taxon>
        <taxon>Peronosporales</taxon>
        <taxon>Peronosporaceae</taxon>
        <taxon>Phytophthora</taxon>
    </lineage>
</organism>
<dbReference type="EMBL" id="JBIMZQ010000006">
    <property type="protein sequence ID" value="KAL3670591.1"/>
    <property type="molecule type" value="Genomic_DNA"/>
</dbReference>
<dbReference type="AlphaFoldDB" id="A0ABD3FWA5"/>
<dbReference type="Proteomes" id="UP001632037">
    <property type="component" value="Unassembled WGS sequence"/>
</dbReference>
<proteinExistence type="predicted"/>
<comment type="caution">
    <text evidence="3">The sequence shown here is derived from an EMBL/GenBank/DDBJ whole genome shotgun (WGS) entry which is preliminary data.</text>
</comment>
<feature type="region of interest" description="Disordered" evidence="2">
    <location>
        <begin position="18"/>
        <end position="68"/>
    </location>
</feature>
<protein>
    <recommendedName>
        <fullName evidence="5">M96 mating-specific protein family</fullName>
    </recommendedName>
</protein>
<gene>
    <name evidence="3" type="ORF">V7S43_003784</name>
</gene>
<evidence type="ECO:0000256" key="2">
    <source>
        <dbReference type="SAM" id="MobiDB-lite"/>
    </source>
</evidence>
<evidence type="ECO:0000313" key="3">
    <source>
        <dbReference type="EMBL" id="KAL3670591.1"/>
    </source>
</evidence>
<feature type="compositionally biased region" description="Low complexity" evidence="2">
    <location>
        <begin position="22"/>
        <end position="31"/>
    </location>
</feature>
<evidence type="ECO:0008006" key="5">
    <source>
        <dbReference type="Google" id="ProtNLM"/>
    </source>
</evidence>
<evidence type="ECO:0000256" key="1">
    <source>
        <dbReference type="SAM" id="Coils"/>
    </source>
</evidence>
<feature type="coiled-coil region" evidence="1">
    <location>
        <begin position="69"/>
        <end position="96"/>
    </location>
</feature>
<keyword evidence="4" id="KW-1185">Reference proteome</keyword>
<reference evidence="3 4" key="1">
    <citation type="submission" date="2024-09" db="EMBL/GenBank/DDBJ databases">
        <title>Genome sequencing and assembly of Phytophthora oleae, isolate VK10A, causative agent of rot of olive drupes.</title>
        <authorList>
            <person name="Conti Taguali S."/>
            <person name="Riolo M."/>
            <person name="La Spada F."/>
            <person name="Cacciola S.O."/>
            <person name="Dionisio G."/>
        </authorList>
    </citation>
    <scope>NUCLEOTIDE SEQUENCE [LARGE SCALE GENOMIC DNA]</scope>
    <source>
        <strain evidence="3 4">VK10A</strain>
    </source>
</reference>
<sequence length="408" mass="45479">MDEATTLTEVLSFLDAIDSNESDSSSATSESKFGLNTVAEASLQQQPQLKTKKDRRRKEGPVRYTTSLQRRKKAEVKALMEEAQQLNAQLQQLQLSRLSRIGMAPSAERNPSVWRSLAMIESEGRERAERTNRELKAIMANQIRANASFRKILGRRNLLEGMDFVFNVQDIPDRRLQPLDFSDAILAELSDSLGKLRLEAGKVLPVMEGNPSSITCSSQNKYHKSGGTCVETTSTTPLACPMQKAAEFLWHHITTKKNKDAQKSFRFVRSRNPNSLERNCMASLPDGNNLLLNLDAVNIVRKYEEANQITLVGTTTWFLPTGGLQFEDHHWTIISPSPTNPSHASVVRSCYQLQVKCVDTSSVLPMDFAHVEKVVLDAIGGKLRNVLQLQQTVLLEKVDVAGTTKIGV</sequence>
<evidence type="ECO:0000313" key="4">
    <source>
        <dbReference type="Proteomes" id="UP001632037"/>
    </source>
</evidence>